<dbReference type="SUPFAM" id="SSF109604">
    <property type="entry name" value="HD-domain/PDEase-like"/>
    <property type="match status" value="1"/>
</dbReference>
<dbReference type="InterPro" id="IPR050135">
    <property type="entry name" value="dGTPase-like"/>
</dbReference>
<dbReference type="InterPro" id="IPR006261">
    <property type="entry name" value="dGTPase"/>
</dbReference>
<dbReference type="EMBL" id="PYAL01000003">
    <property type="protein sequence ID" value="RXN90409.1"/>
    <property type="molecule type" value="Genomic_DNA"/>
</dbReference>
<dbReference type="OrthoDB" id="9803619at2"/>
<gene>
    <name evidence="4" type="ORF">C7R54_12960</name>
</gene>
<name>A0A4Q1HKE0_9BURK</name>
<keyword evidence="5" id="KW-1185">Reference proteome</keyword>
<keyword evidence="1 4" id="KW-0378">Hydrolase</keyword>
<dbReference type="InterPro" id="IPR003607">
    <property type="entry name" value="HD/PDEase_dom"/>
</dbReference>
<sequence length="452" mass="50160">MQWERLLTPQRLGKRAAPEETDPRSEFTRDNDRIVFSSAFRRMQDKTQVFPLAKSDYVRTRLTHSLEVASVGRSLGMRAAERIRRVCPEAAAVAQPDEVGMIVASACLAHDIGNPPFGHAGESAIQEWFSRSPEGREFLSCSGMSAAERADLQAFEGNAQGFRILTRLQYPQQRGGMHLTAAMLATFAKYPGASTAADPASGATSRHKFGYMQSEADLFEEVASMTGLSRRSGRGAGAAWYRHPLAFLVEAADDICYHVMDIEDGYKAGVVSHEQLLDLHQPWRSAHIDSRAREMGTDAQKAEFYRAKTIGKLIDDVVDQFEACLPGMLDGSFDRELTVGIPRSTEFKRFKEVARDRVYRHQAVLEIEACGFEVISGLLSAFLGAVEDNAARGEQGQSVRTRTLLHLMPGAHREFAAFSPYQRALCVTDFVSGMTDTYAVEFYQRIRGISLP</sequence>
<dbReference type="PROSITE" id="PS51831">
    <property type="entry name" value="HD"/>
    <property type="match status" value="1"/>
</dbReference>
<dbReference type="NCBIfam" id="NF002205">
    <property type="entry name" value="PRK01096.1"/>
    <property type="match status" value="1"/>
</dbReference>
<dbReference type="SMART" id="SM00471">
    <property type="entry name" value="HDc"/>
    <property type="match status" value="1"/>
</dbReference>
<dbReference type="InterPro" id="IPR027432">
    <property type="entry name" value="dGTP_triphosphohydrolase_C"/>
</dbReference>
<dbReference type="Gene3D" id="1.10.3410.10">
    <property type="entry name" value="putative deoxyguanosinetriphosphate triphosphohydrolase like domain"/>
    <property type="match status" value="1"/>
</dbReference>
<evidence type="ECO:0000256" key="2">
    <source>
        <dbReference type="SAM" id="MobiDB-lite"/>
    </source>
</evidence>
<protein>
    <submittedName>
        <fullName evidence="4">Deoxyguanosinetriphosphate triphosphohydrolase</fullName>
    </submittedName>
</protein>
<dbReference type="Gene3D" id="1.10.3550.10">
    <property type="entry name" value="eoxyguanosinetriphosphate triphosphohydrolase domain-like"/>
    <property type="match status" value="1"/>
</dbReference>
<dbReference type="Gene3D" id="1.10.3210.10">
    <property type="entry name" value="Hypothetical protein af1432"/>
    <property type="match status" value="1"/>
</dbReference>
<proteinExistence type="predicted"/>
<evidence type="ECO:0000256" key="1">
    <source>
        <dbReference type="ARBA" id="ARBA00022801"/>
    </source>
</evidence>
<dbReference type="RefSeq" id="WP_129150841.1">
    <property type="nucleotide sequence ID" value="NZ_JBHSDO010000014.1"/>
</dbReference>
<dbReference type="Proteomes" id="UP000290849">
    <property type="component" value="Unassembled WGS sequence"/>
</dbReference>
<feature type="domain" description="HD" evidence="3">
    <location>
        <begin position="61"/>
        <end position="258"/>
    </location>
</feature>
<reference evidence="4 5" key="1">
    <citation type="journal article" date="2017" name="Int. J. Syst. Evol. Microbiol.">
        <title>Achromobacter aloeverae sp. nov., isolated from the root of Aloe vera (L.) Burm.f.</title>
        <authorList>
            <person name="Kuncharoen N."/>
            <person name="Muramatsu Y."/>
            <person name="Shibata C."/>
            <person name="Kamakura Y."/>
            <person name="Nakagawa Y."/>
            <person name="Tanasupawat S."/>
        </authorList>
    </citation>
    <scope>NUCLEOTIDE SEQUENCE [LARGE SCALE GENOMIC DNA]</scope>
    <source>
        <strain evidence="4 5">AVA-1</strain>
    </source>
</reference>
<dbReference type="NCBIfam" id="TIGR01353">
    <property type="entry name" value="dGTP_triPase"/>
    <property type="match status" value="1"/>
</dbReference>
<dbReference type="Pfam" id="PF13286">
    <property type="entry name" value="HD_assoc"/>
    <property type="match status" value="1"/>
</dbReference>
<organism evidence="4 5">
    <name type="scientific">Achromobacter aloeverae</name>
    <dbReference type="NCBI Taxonomy" id="1750518"/>
    <lineage>
        <taxon>Bacteria</taxon>
        <taxon>Pseudomonadati</taxon>
        <taxon>Pseudomonadota</taxon>
        <taxon>Betaproteobacteria</taxon>
        <taxon>Burkholderiales</taxon>
        <taxon>Alcaligenaceae</taxon>
        <taxon>Achromobacter</taxon>
    </lineage>
</organism>
<dbReference type="PANTHER" id="PTHR11373:SF32">
    <property type="entry name" value="DEOXYGUANOSINETRIPHOSPHATE TRIPHOSPHOHYDROLASE"/>
    <property type="match status" value="1"/>
</dbReference>
<feature type="region of interest" description="Disordered" evidence="2">
    <location>
        <begin position="1"/>
        <end position="26"/>
    </location>
</feature>
<dbReference type="Pfam" id="PF01966">
    <property type="entry name" value="HD"/>
    <property type="match status" value="1"/>
</dbReference>
<dbReference type="InterPro" id="IPR023293">
    <property type="entry name" value="dGTP_triP_hydro_central_sf"/>
</dbReference>
<dbReference type="GO" id="GO:0006203">
    <property type="term" value="P:dGTP catabolic process"/>
    <property type="evidence" value="ECO:0007669"/>
    <property type="project" value="TreeGrafter"/>
</dbReference>
<feature type="compositionally biased region" description="Basic and acidic residues" evidence="2">
    <location>
        <begin position="16"/>
        <end position="26"/>
    </location>
</feature>
<dbReference type="PANTHER" id="PTHR11373">
    <property type="entry name" value="DEOXYNUCLEOSIDE TRIPHOSPHATE TRIPHOSPHOHYDROLASE"/>
    <property type="match status" value="1"/>
</dbReference>
<evidence type="ECO:0000313" key="5">
    <source>
        <dbReference type="Proteomes" id="UP000290849"/>
    </source>
</evidence>
<dbReference type="InterPro" id="IPR026875">
    <property type="entry name" value="PHydrolase_assoc_dom"/>
</dbReference>
<evidence type="ECO:0000259" key="3">
    <source>
        <dbReference type="PROSITE" id="PS51831"/>
    </source>
</evidence>
<dbReference type="GO" id="GO:0008832">
    <property type="term" value="F:dGTPase activity"/>
    <property type="evidence" value="ECO:0007669"/>
    <property type="project" value="TreeGrafter"/>
</dbReference>
<accession>A0A4Q1HKE0</accession>
<comment type="caution">
    <text evidence="4">The sequence shown here is derived from an EMBL/GenBank/DDBJ whole genome shotgun (WGS) entry which is preliminary data.</text>
</comment>
<dbReference type="InterPro" id="IPR006674">
    <property type="entry name" value="HD_domain"/>
</dbReference>
<evidence type="ECO:0000313" key="4">
    <source>
        <dbReference type="EMBL" id="RXN90409.1"/>
    </source>
</evidence>
<dbReference type="AlphaFoldDB" id="A0A4Q1HKE0"/>